<dbReference type="GO" id="GO:0005524">
    <property type="term" value="F:ATP binding"/>
    <property type="evidence" value="ECO:0007669"/>
    <property type="project" value="UniProtKB-KW"/>
</dbReference>
<keyword evidence="16" id="KW-1185">Reference proteome</keyword>
<dbReference type="Pfam" id="PF00512">
    <property type="entry name" value="HisKA"/>
    <property type="match status" value="1"/>
</dbReference>
<dbReference type="SMART" id="SM00388">
    <property type="entry name" value="HisKA"/>
    <property type="match status" value="1"/>
</dbReference>
<evidence type="ECO:0000256" key="13">
    <source>
        <dbReference type="SAM" id="Phobius"/>
    </source>
</evidence>
<dbReference type="InterPro" id="IPR036097">
    <property type="entry name" value="HisK_dim/P_sf"/>
</dbReference>
<dbReference type="Pfam" id="PF08521">
    <property type="entry name" value="2CSK_N"/>
    <property type="match status" value="1"/>
</dbReference>
<dbReference type="eggNOG" id="COG0642">
    <property type="taxonomic scope" value="Bacteria"/>
</dbReference>
<dbReference type="KEGG" id="psd:DSC_06765"/>
<dbReference type="HOGENOM" id="CLU_000445_89_37_6"/>
<dbReference type="PROSITE" id="PS50109">
    <property type="entry name" value="HIS_KIN"/>
    <property type="match status" value="1"/>
</dbReference>
<evidence type="ECO:0000256" key="10">
    <source>
        <dbReference type="ARBA" id="ARBA00022989"/>
    </source>
</evidence>
<dbReference type="Gene3D" id="3.30.565.10">
    <property type="entry name" value="Histidine kinase-like ATPase, C-terminal domain"/>
    <property type="match status" value="1"/>
</dbReference>
<dbReference type="InterPro" id="IPR013727">
    <property type="entry name" value="2CSK_N"/>
</dbReference>
<dbReference type="Pfam" id="PF02518">
    <property type="entry name" value="HATPase_c"/>
    <property type="match status" value="1"/>
</dbReference>
<evidence type="ECO:0000256" key="7">
    <source>
        <dbReference type="ARBA" id="ARBA00022741"/>
    </source>
</evidence>
<keyword evidence="4" id="KW-0597">Phosphoprotein</keyword>
<dbReference type="PANTHER" id="PTHR45436:SF14">
    <property type="entry name" value="SENSOR PROTEIN QSEC"/>
    <property type="match status" value="1"/>
</dbReference>
<dbReference type="CDD" id="cd00082">
    <property type="entry name" value="HisKA"/>
    <property type="match status" value="1"/>
</dbReference>
<keyword evidence="7" id="KW-0547">Nucleotide-binding</keyword>
<keyword evidence="11" id="KW-0902">Two-component regulatory system</keyword>
<gene>
    <name evidence="15" type="ordered locus">DSC_06765</name>
</gene>
<dbReference type="Proteomes" id="UP000005870">
    <property type="component" value="Chromosome"/>
</dbReference>
<keyword evidence="12 13" id="KW-0472">Membrane</keyword>
<keyword evidence="5" id="KW-0808">Transferase</keyword>
<dbReference type="GO" id="GO:0005886">
    <property type="term" value="C:plasma membrane"/>
    <property type="evidence" value="ECO:0007669"/>
    <property type="project" value="TreeGrafter"/>
</dbReference>
<evidence type="ECO:0000256" key="11">
    <source>
        <dbReference type="ARBA" id="ARBA00023012"/>
    </source>
</evidence>
<comment type="catalytic activity">
    <reaction evidence="1">
        <text>ATP + protein L-histidine = ADP + protein N-phospho-L-histidine.</text>
        <dbReference type="EC" id="2.7.13.3"/>
    </reaction>
</comment>
<dbReference type="SMART" id="SM00387">
    <property type="entry name" value="HATPase_c"/>
    <property type="match status" value="1"/>
</dbReference>
<dbReference type="CDD" id="cd00075">
    <property type="entry name" value="HATPase"/>
    <property type="match status" value="1"/>
</dbReference>
<evidence type="ECO:0000256" key="12">
    <source>
        <dbReference type="ARBA" id="ARBA00023136"/>
    </source>
</evidence>
<dbReference type="InterPro" id="IPR050428">
    <property type="entry name" value="TCS_sensor_his_kinase"/>
</dbReference>
<keyword evidence="10 13" id="KW-1133">Transmembrane helix</keyword>
<dbReference type="InterPro" id="IPR005467">
    <property type="entry name" value="His_kinase_dom"/>
</dbReference>
<evidence type="ECO:0000256" key="4">
    <source>
        <dbReference type="ARBA" id="ARBA00022553"/>
    </source>
</evidence>
<dbReference type="EC" id="2.7.13.3" evidence="3"/>
<dbReference type="AlphaFoldDB" id="G7USD2"/>
<evidence type="ECO:0000256" key="8">
    <source>
        <dbReference type="ARBA" id="ARBA00022777"/>
    </source>
</evidence>
<evidence type="ECO:0000256" key="9">
    <source>
        <dbReference type="ARBA" id="ARBA00022840"/>
    </source>
</evidence>
<comment type="subcellular location">
    <subcellularLocation>
        <location evidence="2">Membrane</location>
        <topology evidence="2">Multi-pass membrane protein</topology>
    </subcellularLocation>
</comment>
<sequence length="439" mass="46373">MKWLPRSLTLRLTLGIGVALALLWSASAAWMLHDLDRSIGQALDRRLAMSAEMVAGLVGNMGVPLASGRRLVSGPVTIPPQQAVACQVRSLRGEILATTANAPQDGLGRGIPGYGMAMAGGVRWRTYTLVRDGLVISTADRMGERDALARHVALVAGLPFAIAGLGGLGLLWWGLGRGLAPLRLMSQRIAGRSSAQPTVLPTAGMPTELAALAGVLNESFERDARAFERERAFASSAAHELRTPLTVIDTHLQVARLDAGPRGREALDDARQGALRMRAIIEDLLLLARLDASEPLPDDAEPLRLQTLLSTALDGSEAGSARVALQVHPGLAMLHIPGRAALWTLALANLVDNALKYSDGPVRVEVTRVDATVHIAVSDQGPGMDPELATRRFWRHGSVEGHGLGLPLAQAIAKRLGGRLSIESSAAGSVCVLALPLKS</sequence>
<evidence type="ECO:0000313" key="16">
    <source>
        <dbReference type="Proteomes" id="UP000005870"/>
    </source>
</evidence>
<reference evidence="15 16" key="1">
    <citation type="journal article" date="2012" name="J. Bacteriol.">
        <title>Complete Genome Sequence of the BTEX-Degrading Bacterium Pseudoxanthomonas spadix BD-a59.</title>
        <authorList>
            <person name="Lee S.H."/>
            <person name="Jin H.M."/>
            <person name="Lee H.J."/>
            <person name="Kim J.M."/>
            <person name="Jeon C.O."/>
        </authorList>
    </citation>
    <scope>NUCLEOTIDE SEQUENCE [LARGE SCALE GENOMIC DNA]</scope>
    <source>
        <strain evidence="15 16">BD-a59</strain>
    </source>
</reference>
<evidence type="ECO:0000259" key="14">
    <source>
        <dbReference type="PROSITE" id="PS50109"/>
    </source>
</evidence>
<evidence type="ECO:0000256" key="6">
    <source>
        <dbReference type="ARBA" id="ARBA00022692"/>
    </source>
</evidence>
<dbReference type="STRING" id="1045855.DSC_06765"/>
<dbReference type="RefSeq" id="WP_014160180.1">
    <property type="nucleotide sequence ID" value="NC_016147.2"/>
</dbReference>
<proteinExistence type="predicted"/>
<dbReference type="InterPro" id="IPR003594">
    <property type="entry name" value="HATPase_dom"/>
</dbReference>
<evidence type="ECO:0000256" key="2">
    <source>
        <dbReference type="ARBA" id="ARBA00004141"/>
    </source>
</evidence>
<feature type="transmembrane region" description="Helical" evidence="13">
    <location>
        <begin position="152"/>
        <end position="175"/>
    </location>
</feature>
<keyword evidence="6 13" id="KW-0812">Transmembrane</keyword>
<organism evidence="15 16">
    <name type="scientific">Pseudoxanthomonas spadix (strain BD-a59)</name>
    <dbReference type="NCBI Taxonomy" id="1045855"/>
    <lineage>
        <taxon>Bacteria</taxon>
        <taxon>Pseudomonadati</taxon>
        <taxon>Pseudomonadota</taxon>
        <taxon>Gammaproteobacteria</taxon>
        <taxon>Lysobacterales</taxon>
        <taxon>Lysobacteraceae</taxon>
        <taxon>Pseudoxanthomonas</taxon>
    </lineage>
</organism>
<dbReference type="PANTHER" id="PTHR45436">
    <property type="entry name" value="SENSOR HISTIDINE KINASE YKOH"/>
    <property type="match status" value="1"/>
</dbReference>
<dbReference type="SUPFAM" id="SSF55874">
    <property type="entry name" value="ATPase domain of HSP90 chaperone/DNA topoisomerase II/histidine kinase"/>
    <property type="match status" value="1"/>
</dbReference>
<dbReference type="Gene3D" id="1.10.287.130">
    <property type="match status" value="1"/>
</dbReference>
<dbReference type="SUPFAM" id="SSF47384">
    <property type="entry name" value="Homodimeric domain of signal transducing histidine kinase"/>
    <property type="match status" value="1"/>
</dbReference>
<evidence type="ECO:0000256" key="3">
    <source>
        <dbReference type="ARBA" id="ARBA00012438"/>
    </source>
</evidence>
<dbReference type="OrthoDB" id="9804645at2"/>
<accession>G7USD2</accession>
<evidence type="ECO:0000256" key="5">
    <source>
        <dbReference type="ARBA" id="ARBA00022679"/>
    </source>
</evidence>
<dbReference type="InterPro" id="IPR004358">
    <property type="entry name" value="Sig_transdc_His_kin-like_C"/>
</dbReference>
<protein>
    <recommendedName>
        <fullName evidence="3">histidine kinase</fullName>
        <ecNumber evidence="3">2.7.13.3</ecNumber>
    </recommendedName>
</protein>
<feature type="domain" description="Histidine kinase" evidence="14">
    <location>
        <begin position="236"/>
        <end position="439"/>
    </location>
</feature>
<dbReference type="InterPro" id="IPR003661">
    <property type="entry name" value="HisK_dim/P_dom"/>
</dbReference>
<name>G7USD2_PSEUP</name>
<evidence type="ECO:0000313" key="15">
    <source>
        <dbReference type="EMBL" id="AER56004.1"/>
    </source>
</evidence>
<keyword evidence="9" id="KW-0067">ATP-binding</keyword>
<dbReference type="InterPro" id="IPR036890">
    <property type="entry name" value="HATPase_C_sf"/>
</dbReference>
<dbReference type="EMBL" id="CP003093">
    <property type="protein sequence ID" value="AER56004.1"/>
    <property type="molecule type" value="Genomic_DNA"/>
</dbReference>
<dbReference type="GO" id="GO:0000155">
    <property type="term" value="F:phosphorelay sensor kinase activity"/>
    <property type="evidence" value="ECO:0007669"/>
    <property type="project" value="InterPro"/>
</dbReference>
<keyword evidence="8 15" id="KW-0418">Kinase</keyword>
<dbReference type="PRINTS" id="PR00344">
    <property type="entry name" value="BCTRLSENSOR"/>
</dbReference>
<evidence type="ECO:0000256" key="1">
    <source>
        <dbReference type="ARBA" id="ARBA00000085"/>
    </source>
</evidence>